<name>A0A3S5CXV9_9PEZI</name>
<evidence type="ECO:0000256" key="1">
    <source>
        <dbReference type="SAM" id="Phobius"/>
    </source>
</evidence>
<evidence type="ECO:0000313" key="3">
    <source>
        <dbReference type="Proteomes" id="UP000289323"/>
    </source>
</evidence>
<accession>A0A3S5CXV9</accession>
<dbReference type="AlphaFoldDB" id="A0A3S5CXV9"/>
<keyword evidence="1" id="KW-0472">Membrane</keyword>
<dbReference type="Gene3D" id="1.20.58.340">
    <property type="entry name" value="Magnesium transport protein CorA, transmembrane region"/>
    <property type="match status" value="1"/>
</dbReference>
<dbReference type="EMBL" id="OUUZ01000019">
    <property type="protein sequence ID" value="SPQ27114.1"/>
    <property type="molecule type" value="Genomic_DNA"/>
</dbReference>
<dbReference type="Proteomes" id="UP000289323">
    <property type="component" value="Unassembled WGS sequence"/>
</dbReference>
<feature type="transmembrane region" description="Helical" evidence="1">
    <location>
        <begin position="420"/>
        <end position="443"/>
    </location>
</feature>
<sequence length="460" mass="50650">MQDLYRHYGSHSRWEKYDVPKCPIVEVTEIWVEDDDLSSPALVETKTIPSLDIDNWLEESSCRCFPDGACSRALRLVWVGQEGNTKRTSPSTKVLERMTKAWKLGDALDYARSCFAGVSATAPHGDTRVFTVAYHPKLVAVWSRPVLAPEEPTPETRAIVFAEGEERAELRRILGSKWSAATVRHPMFPALFCGLTLAHGLDNTLEDIKAAVRKVEARTGHHRFTSRHQTQPASGELGQLSAQMSGCAAKLANGTRKMKVVEAINDFIQQHATTSPAEVRVEARRGSIHYPADFAEKENTPSTAAESFSTSDIDLLRHRVQMQAVDTAYVQQRVQIQIAALFHLIAQQDNAIAFDAARATHSIAASSLEDSSSMKMLALVAMFFLPGSFVAALFSAPLFAWDEASSAGGGMGVATKPQFALFWAVTAPLTVLVFALYALWICFQKRRERGSAKDLDAIPI</sequence>
<keyword evidence="1" id="KW-0812">Transmembrane</keyword>
<gene>
    <name evidence="2" type="ORF">TT172_LOCUS9533</name>
</gene>
<organism evidence="2 3">
    <name type="scientific">Thermothielavioides terrestris</name>
    <dbReference type="NCBI Taxonomy" id="2587410"/>
    <lineage>
        <taxon>Eukaryota</taxon>
        <taxon>Fungi</taxon>
        <taxon>Dikarya</taxon>
        <taxon>Ascomycota</taxon>
        <taxon>Pezizomycotina</taxon>
        <taxon>Sordariomycetes</taxon>
        <taxon>Sordariomycetidae</taxon>
        <taxon>Sordariales</taxon>
        <taxon>Chaetomiaceae</taxon>
        <taxon>Thermothielavioides</taxon>
    </lineage>
</organism>
<feature type="transmembrane region" description="Helical" evidence="1">
    <location>
        <begin position="376"/>
        <end position="400"/>
    </location>
</feature>
<keyword evidence="1" id="KW-1133">Transmembrane helix</keyword>
<protein>
    <submittedName>
        <fullName evidence="2">F3368b8b-90a2-40b8-b49c-0bf8dbf24358</fullName>
    </submittedName>
</protein>
<proteinExistence type="predicted"/>
<reference evidence="2 3" key="1">
    <citation type="submission" date="2018-04" db="EMBL/GenBank/DDBJ databases">
        <authorList>
            <person name="Huttner S."/>
            <person name="Dainat J."/>
        </authorList>
    </citation>
    <scope>NUCLEOTIDE SEQUENCE [LARGE SCALE GENOMIC DNA]</scope>
</reference>
<evidence type="ECO:0000313" key="2">
    <source>
        <dbReference type="EMBL" id="SPQ27114.1"/>
    </source>
</evidence>